<name>A0A5M3W3N7_9ACTN</name>
<evidence type="ECO:0000256" key="1">
    <source>
        <dbReference type="SAM" id="Phobius"/>
    </source>
</evidence>
<organism evidence="2 3">
    <name type="scientific">Acrocarpospora corrugata</name>
    <dbReference type="NCBI Taxonomy" id="35763"/>
    <lineage>
        <taxon>Bacteria</taxon>
        <taxon>Bacillati</taxon>
        <taxon>Actinomycetota</taxon>
        <taxon>Actinomycetes</taxon>
        <taxon>Streptosporangiales</taxon>
        <taxon>Streptosporangiaceae</taxon>
        <taxon>Acrocarpospora</taxon>
    </lineage>
</organism>
<keyword evidence="1" id="KW-1133">Transmembrane helix</keyword>
<dbReference type="Proteomes" id="UP000334990">
    <property type="component" value="Unassembled WGS sequence"/>
</dbReference>
<dbReference type="EMBL" id="BLAD01000068">
    <property type="protein sequence ID" value="GES03384.1"/>
    <property type="molecule type" value="Genomic_DNA"/>
</dbReference>
<sequence>MSATMPFRLARAAAFAVVSVGLSALAHVFGGGSVSAPGLIGGLGLVFVAALPLSGRERTFGVILGLLAGVQVGLHLLFSLAHTMSAAEPFGHVHSGLVPGLGMLVLHGWAVGLIAMWLARGEAALWGLLRRLVVRLCRILAVHPDPAWTYRVRPWRAEPTIMRSAVLRHALSRRGPPGVVIAA</sequence>
<reference evidence="2 3" key="1">
    <citation type="submission" date="2019-10" db="EMBL/GenBank/DDBJ databases">
        <title>Whole genome shotgun sequence of Acrocarpospora corrugata NBRC 13972.</title>
        <authorList>
            <person name="Ichikawa N."/>
            <person name="Kimura A."/>
            <person name="Kitahashi Y."/>
            <person name="Komaki H."/>
            <person name="Oguchi A."/>
        </authorList>
    </citation>
    <scope>NUCLEOTIDE SEQUENCE [LARGE SCALE GENOMIC DNA]</scope>
    <source>
        <strain evidence="2 3">NBRC 13972</strain>
    </source>
</reference>
<keyword evidence="1" id="KW-0472">Membrane</keyword>
<gene>
    <name evidence="2" type="ORF">Acor_54500</name>
</gene>
<evidence type="ECO:0000313" key="2">
    <source>
        <dbReference type="EMBL" id="GES03384.1"/>
    </source>
</evidence>
<dbReference type="AlphaFoldDB" id="A0A5M3W3N7"/>
<comment type="caution">
    <text evidence="2">The sequence shown here is derived from an EMBL/GenBank/DDBJ whole genome shotgun (WGS) entry which is preliminary data.</text>
</comment>
<keyword evidence="3" id="KW-1185">Reference proteome</keyword>
<protein>
    <submittedName>
        <fullName evidence="2">Uncharacterized protein</fullName>
    </submittedName>
</protein>
<keyword evidence="1" id="KW-0812">Transmembrane</keyword>
<proteinExistence type="predicted"/>
<accession>A0A5M3W3N7</accession>
<feature type="transmembrane region" description="Helical" evidence="1">
    <location>
        <begin position="60"/>
        <end position="81"/>
    </location>
</feature>
<evidence type="ECO:0000313" key="3">
    <source>
        <dbReference type="Proteomes" id="UP000334990"/>
    </source>
</evidence>
<feature type="transmembrane region" description="Helical" evidence="1">
    <location>
        <begin position="101"/>
        <end position="119"/>
    </location>
</feature>
<feature type="transmembrane region" description="Helical" evidence="1">
    <location>
        <begin position="36"/>
        <end position="53"/>
    </location>
</feature>